<gene>
    <name evidence="8" type="ORF">SAMN05192546_102308</name>
</gene>
<dbReference type="OrthoDB" id="9802715at2"/>
<evidence type="ECO:0000256" key="1">
    <source>
        <dbReference type="ARBA" id="ARBA00001966"/>
    </source>
</evidence>
<feature type="domain" description="ATPase BadF/BadG/BcrA/BcrD type" evidence="6">
    <location>
        <begin position="318"/>
        <end position="569"/>
    </location>
</feature>
<dbReference type="Pfam" id="PF09989">
    <property type="entry name" value="DUF2229"/>
    <property type="match status" value="1"/>
</dbReference>
<dbReference type="Gene3D" id="3.30.420.40">
    <property type="match status" value="4"/>
</dbReference>
<keyword evidence="2" id="KW-0479">Metal-binding</keyword>
<feature type="domain" description="ATPase BadF/BadG/BcrA/BcrD type" evidence="6">
    <location>
        <begin position="4"/>
        <end position="255"/>
    </location>
</feature>
<sequence length="1343" mass="149714">MYSVGIDIGYSAFKGVLINEDLEILKSSYVLHKGRTKEVAEDFIDALTEKYPGKIHFGGATGQSVKALVNSGGICGMNEVTALVEGSRITDGRAQSIIEIGGQSSKYITRLQEKASGLTISINSNCSAGTGSFLEEQVSRLGMKLEDYAPLAEKATEIPRIAGRCSVFAKTDIIHHQQEGQSINNILRGLAYALVKNYRANVIKKHPVQKPILVTGGVGKNQAILEALKSVLKLESDDMILLENSGIISALGAASLGLKEKAHLDLKILRSATANIHREEQAADGVKFSPLGSYGKADSKNKHLSHSPGRNQPLTGFLGMDIGSTSTNVIFMDEQQRVISHQYLRTKGDPIAAVNQGIELIKKEVSGPLRIRGAGATGSGRHLAGKHVGTDTIVDEITAQAKAAHSIDPEVDTIIEIGGQDSKFIKMDKGAVVDFEMNKICAAGTGSFIEEQSKKLDIPMEAFGDLAISAESPVDLGDRCTVFIESNIAGALSRGEEMADIAAGLSYSIANNYLNKVVGRKTMGKKIFFQGGVAYNQAVVNAFRSILGKTIEVPPFFSVTGAYGAAILAQERMGRAFDTEENNSVHPKQQGVFQEVERYYLEGYNSERNPRQKTVGIPRVLFLHKLFPLFNTYFRELGLNVVLSDKSDEKTVERSQEHSIEETCYPVKLINGHVAELMEQNVDYLFLPSLHTMAHPVSQTRQNYGCVYMQCIPKLVEKMMEPEKKGITLLTPELSFDFGKRHMMKVLMELGEKLGKNKIQTSAALAKGMMHFKSFEKKVEELGEKTVRELKDQEKAFVIVTRAYGITDPVLNMGIPEKLEAMGHKVLTLSNLPAHDYDTSEEYPNMYWPFGQHILSGIRIIKEHPNLYPIYLTNHGCGPDTALVHLVKAEMGEKPYLHLEVDEHCSTVGVITRLEAFINALKSEKTESEKALSLKEYGTNREKTSLNMKMSFGELDKETEWYIPYMDSYSHLLAKFLQQKGYHIKVLPKTSKRTLDIGRKKTLTKEYLSFTALLGDVLAKARETDGEKSQIGFVIPTTEGAEAGGQYHQLIREKLNSEGFEDLKVLAPFVEDLIKEKPIIDDLFLLMLAGDLVHLAPENRKREYENTFLYLIRNKSLSMDKLENVAAEIRSLHQKEHSRKTLRLVGETGILFNPLLNNDLSKVVEKKGIRLRCQPLSESLWFLWKDFLAQGINKNQHSAHQELKKLEAYIKRIHLVLKEESPFEEQPEALLQRANSSLKYFAGGNGRYRIAKASGGVGDDMGMLIIASMYENTDTILTILQEEELLKNNTPPLHMTFDGDENETDKSKLGSFIYYRLKEQEEEEQKKRKKDEMKQKEDERKGA</sequence>
<dbReference type="InterPro" id="IPR051805">
    <property type="entry name" value="Dehydratase_Activator_Redct"/>
</dbReference>
<dbReference type="InterPro" id="IPR002731">
    <property type="entry name" value="ATPase_BadF"/>
</dbReference>
<feature type="region of interest" description="Disordered" evidence="5">
    <location>
        <begin position="1320"/>
        <end position="1343"/>
    </location>
</feature>
<reference evidence="8 9" key="1">
    <citation type="submission" date="2016-10" db="EMBL/GenBank/DDBJ databases">
        <authorList>
            <person name="de Groot N.N."/>
        </authorList>
    </citation>
    <scope>NUCLEOTIDE SEQUENCE [LARGE SCALE GENOMIC DNA]</scope>
    <source>
        <strain evidence="8 9">APO</strain>
    </source>
</reference>
<dbReference type="EMBL" id="FNPV01000002">
    <property type="protein sequence ID" value="SDY49821.1"/>
    <property type="molecule type" value="Genomic_DNA"/>
</dbReference>
<dbReference type="SUPFAM" id="SSF53067">
    <property type="entry name" value="Actin-like ATPase domain"/>
    <property type="match status" value="2"/>
</dbReference>
<dbReference type="CDD" id="cd24034">
    <property type="entry name" value="ASKHA_NBD_O66634-like_rpt1"/>
    <property type="match status" value="1"/>
</dbReference>
<evidence type="ECO:0000256" key="4">
    <source>
        <dbReference type="ARBA" id="ARBA00023014"/>
    </source>
</evidence>
<dbReference type="RefSeq" id="WP_093311238.1">
    <property type="nucleotide sequence ID" value="NZ_FNPV01000002.1"/>
</dbReference>
<feature type="domain" description="DUF2229" evidence="7">
    <location>
        <begin position="614"/>
        <end position="830"/>
    </location>
</feature>
<organism evidence="8 9">
    <name type="scientific">Tindallia californiensis</name>
    <dbReference type="NCBI Taxonomy" id="159292"/>
    <lineage>
        <taxon>Bacteria</taxon>
        <taxon>Bacillati</taxon>
        <taxon>Bacillota</taxon>
        <taxon>Clostridia</taxon>
        <taxon>Peptostreptococcales</taxon>
        <taxon>Tindalliaceae</taxon>
        <taxon>Tindallia</taxon>
    </lineage>
</organism>
<keyword evidence="4" id="KW-0411">Iron-sulfur</keyword>
<dbReference type="InterPro" id="IPR018709">
    <property type="entry name" value="CoA_activase_DUF2229"/>
</dbReference>
<proteinExistence type="predicted"/>
<keyword evidence="3" id="KW-0408">Iron</keyword>
<dbReference type="GO" id="GO:0051536">
    <property type="term" value="F:iron-sulfur cluster binding"/>
    <property type="evidence" value="ECO:0007669"/>
    <property type="project" value="UniProtKB-KW"/>
</dbReference>
<accession>A0A1H3KCD1</accession>
<dbReference type="PANTHER" id="PTHR32329">
    <property type="entry name" value="BIFUNCTIONAL PROTEIN [INCLUDES 2-HYDROXYACYL-COA DEHYDRATASE (N-TER) AND ITS ACTIVATOR DOMAIN (C_TERM)-RELATED"/>
    <property type="match status" value="1"/>
</dbReference>
<comment type="cofactor">
    <cofactor evidence="1">
        <name>[4Fe-4S] cluster</name>
        <dbReference type="ChEBI" id="CHEBI:49883"/>
    </cofactor>
</comment>
<dbReference type="PANTHER" id="PTHR32329:SF7">
    <property type="entry name" value="ACTIVATOR OF 2-HYDROXYACYL-COA-HYDRATASE"/>
    <property type="match status" value="1"/>
</dbReference>
<dbReference type="Pfam" id="PF01869">
    <property type="entry name" value="BcrAD_BadFG"/>
    <property type="match status" value="2"/>
</dbReference>
<evidence type="ECO:0000313" key="9">
    <source>
        <dbReference type="Proteomes" id="UP000199230"/>
    </source>
</evidence>
<dbReference type="InterPro" id="IPR008275">
    <property type="entry name" value="CoA_E_activase_dom"/>
</dbReference>
<evidence type="ECO:0000256" key="2">
    <source>
        <dbReference type="ARBA" id="ARBA00022723"/>
    </source>
</evidence>
<dbReference type="NCBIfam" id="TIGR00241">
    <property type="entry name" value="CoA_E_activ"/>
    <property type="match status" value="1"/>
</dbReference>
<evidence type="ECO:0000259" key="7">
    <source>
        <dbReference type="Pfam" id="PF09989"/>
    </source>
</evidence>
<evidence type="ECO:0000256" key="3">
    <source>
        <dbReference type="ARBA" id="ARBA00023004"/>
    </source>
</evidence>
<keyword evidence="9" id="KW-1185">Reference proteome</keyword>
<dbReference type="CDD" id="cd24035">
    <property type="entry name" value="ASKHA_NBD_O66634-like_rpt2"/>
    <property type="match status" value="1"/>
</dbReference>
<evidence type="ECO:0000259" key="6">
    <source>
        <dbReference type="Pfam" id="PF01869"/>
    </source>
</evidence>
<dbReference type="InterPro" id="IPR043129">
    <property type="entry name" value="ATPase_NBD"/>
</dbReference>
<name>A0A1H3KCD1_9FIRM</name>
<dbReference type="STRING" id="159292.SAMN05192546_102308"/>
<protein>
    <submittedName>
        <fullName evidence="8">CoA-substrate-specific enzyme activase, putative</fullName>
    </submittedName>
</protein>
<evidence type="ECO:0000256" key="5">
    <source>
        <dbReference type="SAM" id="MobiDB-lite"/>
    </source>
</evidence>
<evidence type="ECO:0000313" key="8">
    <source>
        <dbReference type="EMBL" id="SDY49821.1"/>
    </source>
</evidence>
<dbReference type="GO" id="GO:0046872">
    <property type="term" value="F:metal ion binding"/>
    <property type="evidence" value="ECO:0007669"/>
    <property type="project" value="UniProtKB-KW"/>
</dbReference>
<dbReference type="Proteomes" id="UP000199230">
    <property type="component" value="Unassembled WGS sequence"/>
</dbReference>